<dbReference type="AlphaFoldDB" id="A0A9Q4J8E3"/>
<dbReference type="Gene3D" id="1.10.260.40">
    <property type="entry name" value="lambda repressor-like DNA-binding domains"/>
    <property type="match status" value="1"/>
</dbReference>
<dbReference type="SUPFAM" id="SSF47413">
    <property type="entry name" value="lambda repressor-like DNA-binding domains"/>
    <property type="match status" value="1"/>
</dbReference>
<dbReference type="SMART" id="SM00530">
    <property type="entry name" value="HTH_XRE"/>
    <property type="match status" value="1"/>
</dbReference>
<evidence type="ECO:0000313" key="3">
    <source>
        <dbReference type="Proteomes" id="UP001078742"/>
    </source>
</evidence>
<evidence type="ECO:0000313" key="2">
    <source>
        <dbReference type="EMBL" id="MCZ2573695.1"/>
    </source>
</evidence>
<dbReference type="EMBL" id="JAPUAV010000020">
    <property type="protein sequence ID" value="MCZ2573695.1"/>
    <property type="molecule type" value="Genomic_DNA"/>
</dbReference>
<protein>
    <submittedName>
        <fullName evidence="2">Helix-turn-helix transcriptional regulator</fullName>
    </submittedName>
</protein>
<dbReference type="Proteomes" id="UP001078742">
    <property type="component" value="Unassembled WGS sequence"/>
</dbReference>
<proteinExistence type="predicted"/>
<dbReference type="CDD" id="cd00093">
    <property type="entry name" value="HTH_XRE"/>
    <property type="match status" value="1"/>
</dbReference>
<dbReference type="InterPro" id="IPR001387">
    <property type="entry name" value="Cro/C1-type_HTH"/>
</dbReference>
<dbReference type="PROSITE" id="PS50943">
    <property type="entry name" value="HTH_CROC1"/>
    <property type="match status" value="1"/>
</dbReference>
<evidence type="ECO:0000259" key="1">
    <source>
        <dbReference type="PROSITE" id="PS50943"/>
    </source>
</evidence>
<reference evidence="2" key="1">
    <citation type="submission" date="2022-12" db="EMBL/GenBank/DDBJ databases">
        <title>Development of a Multilocus Sequence Typing Scheme for Bacteroides fragilis Based on Whole Genome Sequencing Data and Clinical Application.</title>
        <authorList>
            <person name="Nielsen F.D."/>
            <person name="Justesen U.S."/>
        </authorList>
    </citation>
    <scope>NUCLEOTIDE SEQUENCE</scope>
    <source>
        <strain evidence="2">BF_BC_VIB_DK_2012_57</strain>
    </source>
</reference>
<dbReference type="RefSeq" id="WP_025814090.1">
    <property type="nucleotide sequence ID" value="NZ_CP012706.1"/>
</dbReference>
<feature type="domain" description="HTH cro/C1-type" evidence="1">
    <location>
        <begin position="20"/>
        <end position="77"/>
    </location>
</feature>
<gene>
    <name evidence="2" type="ORF">O1420_20205</name>
</gene>
<comment type="caution">
    <text evidence="2">The sequence shown here is derived from an EMBL/GenBank/DDBJ whole genome shotgun (WGS) entry which is preliminary data.</text>
</comment>
<name>A0A9Q4J8E3_BACFG</name>
<sequence length="108" mass="12475">MSKADYITNQEIMLLLAKRIKEYRLAARMSQKEMAEKSGVSLATISHFEQGVNQNMPLNNFISLLRIIGMEQRISDLLPELPMPPMALKQLNKFILKRVRRNNNDTKS</sequence>
<accession>A0A9Q4J8E3</accession>
<dbReference type="InterPro" id="IPR010982">
    <property type="entry name" value="Lambda_DNA-bd_dom_sf"/>
</dbReference>
<organism evidence="2 3">
    <name type="scientific">Bacteroides fragilis</name>
    <dbReference type="NCBI Taxonomy" id="817"/>
    <lineage>
        <taxon>Bacteria</taxon>
        <taxon>Pseudomonadati</taxon>
        <taxon>Bacteroidota</taxon>
        <taxon>Bacteroidia</taxon>
        <taxon>Bacteroidales</taxon>
        <taxon>Bacteroidaceae</taxon>
        <taxon>Bacteroides</taxon>
    </lineage>
</organism>
<dbReference type="GO" id="GO:0003677">
    <property type="term" value="F:DNA binding"/>
    <property type="evidence" value="ECO:0007669"/>
    <property type="project" value="InterPro"/>
</dbReference>
<dbReference type="Pfam" id="PF01381">
    <property type="entry name" value="HTH_3"/>
    <property type="match status" value="1"/>
</dbReference>